<proteinExistence type="predicted"/>
<protein>
    <submittedName>
        <fullName evidence="1">Unannotated protein</fullName>
    </submittedName>
</protein>
<gene>
    <name evidence="1" type="ORF">UFOPK3927_01148</name>
</gene>
<sequence length="49" mass="5463">MLLHENALEVIDLVLEDSRGKIVELEIEFVTIEVVALHMDLGGANDVEM</sequence>
<dbReference type="EMBL" id="CAFBOK010000129">
    <property type="protein sequence ID" value="CAB4988272.1"/>
    <property type="molecule type" value="Genomic_DNA"/>
</dbReference>
<dbReference type="AlphaFoldDB" id="A0A6J7NBM9"/>
<reference evidence="1" key="1">
    <citation type="submission" date="2020-05" db="EMBL/GenBank/DDBJ databases">
        <authorList>
            <person name="Chiriac C."/>
            <person name="Salcher M."/>
            <person name="Ghai R."/>
            <person name="Kavagutti S V."/>
        </authorList>
    </citation>
    <scope>NUCLEOTIDE SEQUENCE</scope>
</reference>
<organism evidence="1">
    <name type="scientific">freshwater metagenome</name>
    <dbReference type="NCBI Taxonomy" id="449393"/>
    <lineage>
        <taxon>unclassified sequences</taxon>
        <taxon>metagenomes</taxon>
        <taxon>ecological metagenomes</taxon>
    </lineage>
</organism>
<accession>A0A6J7NBM9</accession>
<evidence type="ECO:0000313" key="1">
    <source>
        <dbReference type="EMBL" id="CAB4988272.1"/>
    </source>
</evidence>
<name>A0A6J7NBM9_9ZZZZ</name>